<organism evidence="2 3">
    <name type="scientific">Chryseobacterium taichungense</name>
    <dbReference type="NCBI Taxonomy" id="295069"/>
    <lineage>
        <taxon>Bacteria</taxon>
        <taxon>Pseudomonadati</taxon>
        <taxon>Bacteroidota</taxon>
        <taxon>Flavobacteriia</taxon>
        <taxon>Flavobacteriales</taxon>
        <taxon>Weeksellaceae</taxon>
        <taxon>Chryseobacterium group</taxon>
        <taxon>Chryseobacterium</taxon>
    </lineage>
</organism>
<dbReference type="InterPro" id="IPR004360">
    <property type="entry name" value="Glyas_Fos-R_dOase_dom"/>
</dbReference>
<feature type="domain" description="VOC" evidence="1">
    <location>
        <begin position="5"/>
        <end position="118"/>
    </location>
</feature>
<protein>
    <submittedName>
        <fullName evidence="2">Glyoxalase/Bleomycin resistance protein/Dioxygenase superfamily protein</fullName>
    </submittedName>
</protein>
<dbReference type="Pfam" id="PF00903">
    <property type="entry name" value="Glyoxalase"/>
    <property type="match status" value="1"/>
</dbReference>
<dbReference type="InterPro" id="IPR029068">
    <property type="entry name" value="Glyas_Bleomycin-R_OHBP_Dase"/>
</dbReference>
<reference evidence="3" key="1">
    <citation type="submission" date="2016-10" db="EMBL/GenBank/DDBJ databases">
        <authorList>
            <person name="Varghese N."/>
            <person name="Submissions S."/>
        </authorList>
    </citation>
    <scope>NUCLEOTIDE SEQUENCE [LARGE SCALE GENOMIC DNA]</scope>
    <source>
        <strain evidence="3">DSM 17453</strain>
    </source>
</reference>
<keyword evidence="2" id="KW-0223">Dioxygenase</keyword>
<dbReference type="InterPro" id="IPR037523">
    <property type="entry name" value="VOC_core"/>
</dbReference>
<sequence>MKSIIVKRIVANIRTSETTAAKIFYGDILGLDILMDHGWITTYGSDEKMDVQLSFAVEGGSGTEVPDLSIEVNDVDAVYQHMKKQGFSVEYGPADEPWNVRRIYVRDPFGKLINVLQHKTDNKK</sequence>
<dbReference type="PROSITE" id="PS51819">
    <property type="entry name" value="VOC"/>
    <property type="match status" value="1"/>
</dbReference>
<dbReference type="Proteomes" id="UP000199450">
    <property type="component" value="Unassembled WGS sequence"/>
</dbReference>
<dbReference type="EMBL" id="FOBV01000002">
    <property type="protein sequence ID" value="SEM32641.1"/>
    <property type="molecule type" value="Genomic_DNA"/>
</dbReference>
<proteinExistence type="predicted"/>
<evidence type="ECO:0000313" key="3">
    <source>
        <dbReference type="Proteomes" id="UP000199450"/>
    </source>
</evidence>
<keyword evidence="3" id="KW-1185">Reference proteome</keyword>
<evidence type="ECO:0000259" key="1">
    <source>
        <dbReference type="PROSITE" id="PS51819"/>
    </source>
</evidence>
<evidence type="ECO:0000313" key="2">
    <source>
        <dbReference type="EMBL" id="SEM32641.1"/>
    </source>
</evidence>
<dbReference type="Gene3D" id="3.10.180.10">
    <property type="entry name" value="2,3-Dihydroxybiphenyl 1,2-Dioxygenase, domain 1"/>
    <property type="match status" value="1"/>
</dbReference>
<dbReference type="AlphaFoldDB" id="A0A1H7XFY3"/>
<keyword evidence="2" id="KW-0560">Oxidoreductase</keyword>
<dbReference type="STRING" id="295069.SAMN05421856_102416"/>
<dbReference type="GO" id="GO:0051213">
    <property type="term" value="F:dioxygenase activity"/>
    <property type="evidence" value="ECO:0007669"/>
    <property type="project" value="UniProtKB-KW"/>
</dbReference>
<dbReference type="RefSeq" id="WP_228400853.1">
    <property type="nucleotide sequence ID" value="NZ_FOBV01000002.1"/>
</dbReference>
<dbReference type="SUPFAM" id="SSF54593">
    <property type="entry name" value="Glyoxalase/Bleomycin resistance protein/Dihydroxybiphenyl dioxygenase"/>
    <property type="match status" value="1"/>
</dbReference>
<accession>A0A1H7XFY3</accession>
<name>A0A1H7XFY3_9FLAO</name>
<gene>
    <name evidence="2" type="ORF">SAMN05421856_102416</name>
</gene>